<dbReference type="SUPFAM" id="SSF50249">
    <property type="entry name" value="Nucleic acid-binding proteins"/>
    <property type="match status" value="1"/>
</dbReference>
<gene>
    <name evidence="14" type="ORF">TTRE_0000125801</name>
</gene>
<sequence length="404" mass="46291">MNELYRRFDDVEFAPAAPELPTWCADEPDEPENDNEEPAPKRAEVSENASPSFVGEIPDVVFVSDKDTVKYVREICREYCSYDKGDFPGSQPVSLDRENINMLKVHPYMVSWKADGTRYLMFIDGKSRSFLVDRDNNVFVAPTLTFLKRDGCTPLAKTLVDGELVFDIFAGKKVPRFLIYDVVAYCDDLVRERPFHDRHEIIRKCIIGPRMEALCTNRIVRDNEPFGIRQKPFFELSCIEKVLSMDVSHGTDGVVLQRVDEPYMGGRCPTMLKWKPSNLNSVDFLLRIEKEDRPGFISQYVGNLMVLDSKIPFDKMPVTKDLMKYNNKIVECSVTDGRWTFIRERTDKSLPNSYETASGVRKSIRFPIAEDELVQFVKTMSLKYKLIPGSFVPVERAPPAQDSA</sequence>
<evidence type="ECO:0000259" key="13">
    <source>
        <dbReference type="Pfam" id="PF03919"/>
    </source>
</evidence>
<dbReference type="EMBL" id="HG805837">
    <property type="protein sequence ID" value="CDW52995.1"/>
    <property type="molecule type" value="Genomic_DNA"/>
</dbReference>
<proteinExistence type="predicted"/>
<evidence type="ECO:0000256" key="9">
    <source>
        <dbReference type="ARBA" id="ARBA00023242"/>
    </source>
</evidence>
<dbReference type="Pfam" id="PF01331">
    <property type="entry name" value="mRNA_cap_enzyme"/>
    <property type="match status" value="1"/>
</dbReference>
<dbReference type="AlphaFoldDB" id="A0A077Z2R0"/>
<dbReference type="STRING" id="36087.A0A077Z2R0"/>
<dbReference type="InterPro" id="IPR013846">
    <property type="entry name" value="mRNA_cap_enzyme_C"/>
</dbReference>
<reference evidence="14" key="1">
    <citation type="submission" date="2014-01" db="EMBL/GenBank/DDBJ databases">
        <authorList>
            <person name="Aslett M."/>
        </authorList>
    </citation>
    <scope>NUCLEOTIDE SEQUENCE</scope>
</reference>
<dbReference type="GO" id="GO:0004484">
    <property type="term" value="F:mRNA guanylyltransferase activity"/>
    <property type="evidence" value="ECO:0007669"/>
    <property type="project" value="UniProtKB-EC"/>
</dbReference>
<evidence type="ECO:0000256" key="7">
    <source>
        <dbReference type="ARBA" id="ARBA00023042"/>
    </source>
</evidence>
<dbReference type="InterPro" id="IPR001339">
    <property type="entry name" value="mRNA_cap_enzyme_adenylation"/>
</dbReference>
<dbReference type="CDD" id="cd07895">
    <property type="entry name" value="Adenylation_mRNA_capping"/>
    <property type="match status" value="1"/>
</dbReference>
<dbReference type="InterPro" id="IPR012340">
    <property type="entry name" value="NA-bd_OB-fold"/>
</dbReference>
<feature type="domain" description="mRNA capping enzyme C-terminal" evidence="13">
    <location>
        <begin position="280"/>
        <end position="374"/>
    </location>
</feature>
<comment type="subcellular location">
    <subcellularLocation>
        <location evidence="1">Nucleus</location>
    </subcellularLocation>
</comment>
<evidence type="ECO:0000256" key="4">
    <source>
        <dbReference type="ARBA" id="ARBA00022679"/>
    </source>
</evidence>
<reference evidence="14" key="2">
    <citation type="submission" date="2014-03" db="EMBL/GenBank/DDBJ databases">
        <title>The whipworm genome and dual-species transcriptomics of an intimate host-pathogen interaction.</title>
        <authorList>
            <person name="Foth B.J."/>
            <person name="Tsai I.J."/>
            <person name="Reid A.J."/>
            <person name="Bancroft A.J."/>
            <person name="Nichol S."/>
            <person name="Tracey A."/>
            <person name="Holroyd N."/>
            <person name="Cotton J.A."/>
            <person name="Stanley E.J."/>
            <person name="Zarowiecki M."/>
            <person name="Liu J.Z."/>
            <person name="Huckvale T."/>
            <person name="Cooper P.J."/>
            <person name="Grencis R.K."/>
            <person name="Berriman M."/>
        </authorList>
    </citation>
    <scope>NUCLEOTIDE SEQUENCE [LARGE SCALE GENOMIC DNA]</scope>
</reference>
<evidence type="ECO:0000259" key="12">
    <source>
        <dbReference type="Pfam" id="PF01331"/>
    </source>
</evidence>
<comment type="catalytic activity">
    <reaction evidence="10">
        <text>a 5'-end diphospho-ribonucleoside in mRNA + GTP + H(+) = a 5'-end (5'-triphosphoguanosine)-ribonucleoside in mRNA + diphosphate</text>
        <dbReference type="Rhea" id="RHEA:67012"/>
        <dbReference type="Rhea" id="RHEA-COMP:17165"/>
        <dbReference type="Rhea" id="RHEA-COMP:17166"/>
        <dbReference type="ChEBI" id="CHEBI:15378"/>
        <dbReference type="ChEBI" id="CHEBI:33019"/>
        <dbReference type="ChEBI" id="CHEBI:37565"/>
        <dbReference type="ChEBI" id="CHEBI:167616"/>
        <dbReference type="ChEBI" id="CHEBI:167617"/>
        <dbReference type="EC" id="2.7.7.50"/>
    </reaction>
    <physiologicalReaction direction="left-to-right" evidence="10">
        <dbReference type="Rhea" id="RHEA:67013"/>
    </physiologicalReaction>
</comment>
<dbReference type="Gene3D" id="3.30.470.30">
    <property type="entry name" value="DNA ligase/mRNA capping enzyme"/>
    <property type="match status" value="1"/>
</dbReference>
<keyword evidence="3" id="KW-0507">mRNA processing</keyword>
<dbReference type="Pfam" id="PF03919">
    <property type="entry name" value="mRNA_cap_C"/>
    <property type="match status" value="1"/>
</dbReference>
<dbReference type="EC" id="2.7.7.50" evidence="2"/>
<keyword evidence="7" id="KW-0506">mRNA capping</keyword>
<evidence type="ECO:0000256" key="6">
    <source>
        <dbReference type="ARBA" id="ARBA00022741"/>
    </source>
</evidence>
<dbReference type="OrthoDB" id="200924at2759"/>
<dbReference type="PANTHER" id="PTHR10367:SF17">
    <property type="entry name" value="MRNA-CAPPING ENZYME"/>
    <property type="match status" value="1"/>
</dbReference>
<evidence type="ECO:0000256" key="10">
    <source>
        <dbReference type="ARBA" id="ARBA00044624"/>
    </source>
</evidence>
<evidence type="ECO:0000256" key="11">
    <source>
        <dbReference type="SAM" id="MobiDB-lite"/>
    </source>
</evidence>
<evidence type="ECO:0000256" key="3">
    <source>
        <dbReference type="ARBA" id="ARBA00022664"/>
    </source>
</evidence>
<dbReference type="FunFam" id="2.40.50.140:FF:000291">
    <property type="entry name" value="mRNA-capping enzyme"/>
    <property type="match status" value="1"/>
</dbReference>
<dbReference type="SUPFAM" id="SSF56091">
    <property type="entry name" value="DNA ligase/mRNA capping enzyme, catalytic domain"/>
    <property type="match status" value="1"/>
</dbReference>
<evidence type="ECO:0000313" key="15">
    <source>
        <dbReference type="Proteomes" id="UP000030665"/>
    </source>
</evidence>
<dbReference type="GO" id="GO:0005634">
    <property type="term" value="C:nucleus"/>
    <property type="evidence" value="ECO:0007669"/>
    <property type="project" value="UniProtKB-SubCell"/>
</dbReference>
<dbReference type="Proteomes" id="UP000030665">
    <property type="component" value="Unassembled WGS sequence"/>
</dbReference>
<dbReference type="GO" id="GO:0005524">
    <property type="term" value="F:ATP binding"/>
    <property type="evidence" value="ECO:0007669"/>
    <property type="project" value="InterPro"/>
</dbReference>
<keyword evidence="5" id="KW-0548">Nucleotidyltransferase</keyword>
<organism evidence="14 15">
    <name type="scientific">Trichuris trichiura</name>
    <name type="common">Whipworm</name>
    <name type="synonym">Trichocephalus trichiurus</name>
    <dbReference type="NCBI Taxonomy" id="36087"/>
    <lineage>
        <taxon>Eukaryota</taxon>
        <taxon>Metazoa</taxon>
        <taxon>Ecdysozoa</taxon>
        <taxon>Nematoda</taxon>
        <taxon>Enoplea</taxon>
        <taxon>Dorylaimia</taxon>
        <taxon>Trichinellida</taxon>
        <taxon>Trichuridae</taxon>
        <taxon>Trichuris</taxon>
    </lineage>
</organism>
<protein>
    <recommendedName>
        <fullName evidence="2">mRNA guanylyltransferase</fullName>
        <ecNumber evidence="2">2.7.7.50</ecNumber>
    </recommendedName>
</protein>
<dbReference type="PANTHER" id="PTHR10367">
    <property type="entry name" value="MRNA-CAPPING ENZYME"/>
    <property type="match status" value="1"/>
</dbReference>
<dbReference type="InterPro" id="IPR051029">
    <property type="entry name" value="mRNA_Capping_Enz/RNA_Phosphat"/>
</dbReference>
<evidence type="ECO:0000256" key="1">
    <source>
        <dbReference type="ARBA" id="ARBA00004123"/>
    </source>
</evidence>
<dbReference type="GO" id="GO:0005525">
    <property type="term" value="F:GTP binding"/>
    <property type="evidence" value="ECO:0007669"/>
    <property type="project" value="UniProtKB-KW"/>
</dbReference>
<evidence type="ECO:0000256" key="5">
    <source>
        <dbReference type="ARBA" id="ARBA00022695"/>
    </source>
</evidence>
<keyword evidence="6" id="KW-0547">Nucleotide-binding</keyword>
<evidence type="ECO:0000256" key="8">
    <source>
        <dbReference type="ARBA" id="ARBA00023134"/>
    </source>
</evidence>
<feature type="region of interest" description="Disordered" evidence="11">
    <location>
        <begin position="17"/>
        <end position="50"/>
    </location>
</feature>
<keyword evidence="8" id="KW-0342">GTP-binding</keyword>
<feature type="domain" description="mRNA capping enzyme adenylation" evidence="12">
    <location>
        <begin position="91"/>
        <end position="275"/>
    </location>
</feature>
<dbReference type="Gene3D" id="2.40.50.140">
    <property type="entry name" value="Nucleic acid-binding proteins"/>
    <property type="match status" value="1"/>
</dbReference>
<keyword evidence="9" id="KW-0539">Nucleus</keyword>
<keyword evidence="15" id="KW-1185">Reference proteome</keyword>
<evidence type="ECO:0000313" key="14">
    <source>
        <dbReference type="EMBL" id="CDW52995.1"/>
    </source>
</evidence>
<feature type="compositionally biased region" description="Acidic residues" evidence="11">
    <location>
        <begin position="26"/>
        <end position="37"/>
    </location>
</feature>
<evidence type="ECO:0000256" key="2">
    <source>
        <dbReference type="ARBA" id="ARBA00012475"/>
    </source>
</evidence>
<keyword evidence="4" id="KW-0808">Transferase</keyword>
<name>A0A077Z2R0_TRITR</name>
<dbReference type="GO" id="GO:0006370">
    <property type="term" value="P:7-methylguanosine mRNA capping"/>
    <property type="evidence" value="ECO:0007669"/>
    <property type="project" value="UniProtKB-KW"/>
</dbReference>
<accession>A0A077Z2R0</accession>